<evidence type="ECO:0008006" key="4">
    <source>
        <dbReference type="Google" id="ProtNLM"/>
    </source>
</evidence>
<comment type="caution">
    <text evidence="2">The sequence shown here is derived from an EMBL/GenBank/DDBJ whole genome shotgun (WGS) entry which is preliminary data.</text>
</comment>
<keyword evidence="3" id="KW-1185">Reference proteome</keyword>
<dbReference type="OrthoDB" id="8432779at2"/>
<reference evidence="2 3" key="1">
    <citation type="submission" date="2019-03" db="EMBL/GenBank/DDBJ databases">
        <title>Genome sequence of Sphingomonas sp. 17J27-24.</title>
        <authorList>
            <person name="Kim M."/>
            <person name="Maeng S."/>
            <person name="Sathiyaraj S."/>
        </authorList>
    </citation>
    <scope>NUCLEOTIDE SEQUENCE [LARGE SCALE GENOMIC DNA]</scope>
    <source>
        <strain evidence="2 3">17J27-24</strain>
    </source>
</reference>
<accession>A0A4Y8ZSA0</accession>
<gene>
    <name evidence="2" type="ORF">E2493_14100</name>
</gene>
<proteinExistence type="predicted"/>
<dbReference type="AlphaFoldDB" id="A0A4Y8ZSA0"/>
<sequence>MRFRLLAAAALLASAAPALAQGSDVGRRYPSEKTSIVDRVTGVPIAVLTSGRYADSKNYPTHPQWAADGVHIVFRSADRDPDGTPQAFAVNEITGDIIQLTDGPGTGTGSLNLGRRSNKLYYMRRPSEDAQTQLIEVDLTPLLADSAAGTLRPQGYERVVATLPRDHIEAGGFTLDADEKTAYVGFDARRAPPRQPGQPVPQVPGGLRAIDLATGRVRTVIETPFRMGHVQANPLVPGEILYCHETGGDAPQRMWIVKADGSGNRPVFHEGPTDWVTHEQFADANHVIFNLMGHKRELRKAATGLLVVNLRDDTIEHLGQIPIEEFKRTELANFTDPNIPQDASSTGGYWHNAVTYDGRWAAGDDFDGNVWLIDRSNNKRTLLTTGHKMKPDHTHPSFSADGRRILVQSGMLTNGKKHSLMVIPIAPVSDAAR</sequence>
<dbReference type="EMBL" id="SPDV01000028">
    <property type="protein sequence ID" value="TFI57679.1"/>
    <property type="molecule type" value="Genomic_DNA"/>
</dbReference>
<evidence type="ECO:0000313" key="3">
    <source>
        <dbReference type="Proteomes" id="UP000298213"/>
    </source>
</evidence>
<name>A0A4Y8ZSA0_9SPHN</name>
<evidence type="ECO:0000256" key="1">
    <source>
        <dbReference type="SAM" id="SignalP"/>
    </source>
</evidence>
<feature type="signal peptide" evidence="1">
    <location>
        <begin position="1"/>
        <end position="20"/>
    </location>
</feature>
<dbReference type="SUPFAM" id="SSF69322">
    <property type="entry name" value="Tricorn protease domain 2"/>
    <property type="match status" value="1"/>
</dbReference>
<dbReference type="Proteomes" id="UP000298213">
    <property type="component" value="Unassembled WGS sequence"/>
</dbReference>
<organism evidence="2 3">
    <name type="scientific">Sphingomonas parva</name>
    <dbReference type="NCBI Taxonomy" id="2555898"/>
    <lineage>
        <taxon>Bacteria</taxon>
        <taxon>Pseudomonadati</taxon>
        <taxon>Pseudomonadota</taxon>
        <taxon>Alphaproteobacteria</taxon>
        <taxon>Sphingomonadales</taxon>
        <taxon>Sphingomonadaceae</taxon>
        <taxon>Sphingomonas</taxon>
    </lineage>
</organism>
<protein>
    <recommendedName>
        <fullName evidence="4">Oligogalacturonate lyase domain-containing protein</fullName>
    </recommendedName>
</protein>
<keyword evidence="1" id="KW-0732">Signal</keyword>
<dbReference type="InterPro" id="IPR015943">
    <property type="entry name" value="WD40/YVTN_repeat-like_dom_sf"/>
</dbReference>
<dbReference type="Gene3D" id="2.130.10.10">
    <property type="entry name" value="YVTN repeat-like/Quinoprotein amine dehydrogenase"/>
    <property type="match status" value="1"/>
</dbReference>
<feature type="chain" id="PRO_5021372298" description="Oligogalacturonate lyase domain-containing protein" evidence="1">
    <location>
        <begin position="21"/>
        <end position="433"/>
    </location>
</feature>
<evidence type="ECO:0000313" key="2">
    <source>
        <dbReference type="EMBL" id="TFI57679.1"/>
    </source>
</evidence>